<evidence type="ECO:0000313" key="1">
    <source>
        <dbReference type="EMBL" id="CAD1468664.1"/>
    </source>
</evidence>
<keyword evidence="2" id="KW-1185">Reference proteome</keyword>
<organism evidence="1 2">
    <name type="scientific">Heterotrigona itama</name>
    <dbReference type="NCBI Taxonomy" id="395501"/>
    <lineage>
        <taxon>Eukaryota</taxon>
        <taxon>Metazoa</taxon>
        <taxon>Ecdysozoa</taxon>
        <taxon>Arthropoda</taxon>
        <taxon>Hexapoda</taxon>
        <taxon>Insecta</taxon>
        <taxon>Pterygota</taxon>
        <taxon>Neoptera</taxon>
        <taxon>Endopterygota</taxon>
        <taxon>Hymenoptera</taxon>
        <taxon>Apocrita</taxon>
        <taxon>Aculeata</taxon>
        <taxon>Apoidea</taxon>
        <taxon>Anthophila</taxon>
        <taxon>Apidae</taxon>
        <taxon>Heterotrigona</taxon>
    </lineage>
</organism>
<reference evidence="1" key="1">
    <citation type="submission" date="2020-07" db="EMBL/GenBank/DDBJ databases">
        <authorList>
            <person name="Nazaruddin N."/>
        </authorList>
    </citation>
    <scope>NUCLEOTIDE SEQUENCE</scope>
</reference>
<name>A0A6V7GT86_9HYME</name>
<protein>
    <submittedName>
        <fullName evidence="1">Uncharacterized protein</fullName>
    </submittedName>
</protein>
<proteinExistence type="predicted"/>
<dbReference type="AlphaFoldDB" id="A0A6V7GT86"/>
<gene>
    <name evidence="1" type="ORF">MHI_LOCUS62559</name>
</gene>
<sequence>IIQQFVKRRDILHNITSNKRDKNINDARLTMDDK</sequence>
<dbReference type="Proteomes" id="UP000752696">
    <property type="component" value="Unassembled WGS sequence"/>
</dbReference>
<dbReference type="EMBL" id="CAJDYZ010001046">
    <property type="protein sequence ID" value="CAD1468664.1"/>
    <property type="molecule type" value="Genomic_DNA"/>
</dbReference>
<accession>A0A6V7GT86</accession>
<comment type="caution">
    <text evidence="1">The sequence shown here is derived from an EMBL/GenBank/DDBJ whole genome shotgun (WGS) entry which is preliminary data.</text>
</comment>
<feature type="non-terminal residue" evidence="1">
    <location>
        <position position="1"/>
    </location>
</feature>
<feature type="non-terminal residue" evidence="1">
    <location>
        <position position="34"/>
    </location>
</feature>
<evidence type="ECO:0000313" key="2">
    <source>
        <dbReference type="Proteomes" id="UP000752696"/>
    </source>
</evidence>